<sequence>MSKVTIPGFISRLKDYHHGRRGKTRSTLMLTYSSVAVHAPKDQLLFRVEADITGNILLHYRASGQVLGITVANKDMNLKLTLIHNVMDISCAILETKDSQEFEFSYKLELLGYMLDFIKQEPLDSLASPVRYQAILAIGHLSKLKPSLTMEENRELLDQCFKSLFPLPPLEMMKEECETAKVALHIQSTYVRSLEALGKLMETLLEEAPTADWFQEMFELLRTWFSSGKEWERERALQASTQLLTAYQETVHSTTQETFNQFGSLIGAIAPYSCDSLATSRQWVVDCISCLLCIQGQPMNLGSAEEELRCLREELTAAPDPEALFQASSKMARVPAILDIIYSHMATIQEGILRQSLLEAVSILAHHHLEAVISSLLSNHLLMDSDITELWGDPLLATQVLQVLREKIKTSTRQEGSVTSETETDRHLAAAEPLSATCAIFEVVSALQSSKAVQELLPEWFPVLLQQLMSDPMLREKKLLKSVLHILEERSQDRNSIVRQMAVRGLGNIVDGAPVKAKENAELLENLYSTTITYFSSSWEGIRAIAAKLAGIILEHTDTQRMKWLDLEHLLM</sequence>
<keyword evidence="6" id="KW-1185">Reference proteome</keyword>
<feature type="domain" description="MROH2B-like HEAT-repeats" evidence="3">
    <location>
        <begin position="9"/>
        <end position="206"/>
    </location>
</feature>
<dbReference type="Pfam" id="PF23227">
    <property type="entry name" value="HEAT_MROH2B_C"/>
    <property type="match status" value="1"/>
</dbReference>
<evidence type="ECO:0000256" key="1">
    <source>
        <dbReference type="ARBA" id="ARBA00022737"/>
    </source>
</evidence>
<evidence type="ECO:0000313" key="6">
    <source>
        <dbReference type="Proteomes" id="UP000827986"/>
    </source>
</evidence>
<protein>
    <submittedName>
        <fullName evidence="5">Uncharacterized protein</fullName>
    </submittedName>
</protein>
<dbReference type="PANTHER" id="PTHR23120">
    <property type="entry name" value="MAESTRO-RELATED HEAT DOMAIN-CONTAINING"/>
    <property type="match status" value="1"/>
</dbReference>
<dbReference type="InterPro" id="IPR048465">
    <property type="entry name" value="Maestro-like_HEAT"/>
</dbReference>
<evidence type="ECO:0000259" key="4">
    <source>
        <dbReference type="Pfam" id="PF23227"/>
    </source>
</evidence>
<dbReference type="Pfam" id="PF21047">
    <property type="entry name" value="HEAT_Maestro"/>
    <property type="match status" value="1"/>
</dbReference>
<evidence type="ECO:0000313" key="5">
    <source>
        <dbReference type="EMBL" id="KAH1170415.1"/>
    </source>
</evidence>
<dbReference type="Gene3D" id="1.25.10.10">
    <property type="entry name" value="Leucine-rich Repeat Variant"/>
    <property type="match status" value="1"/>
</dbReference>
<dbReference type="AlphaFoldDB" id="A0A9D4AVT8"/>
<dbReference type="InterPro" id="IPR011989">
    <property type="entry name" value="ARM-like"/>
</dbReference>
<gene>
    <name evidence="5" type="ORF">KIL84_001400</name>
</gene>
<dbReference type="InterPro" id="IPR016024">
    <property type="entry name" value="ARM-type_fold"/>
</dbReference>
<dbReference type="PANTHER" id="PTHR23120:SF22">
    <property type="entry name" value="MAESTRO HEAT-LIKE REPEAT-CONTAINING PROTEIN FAMILY MEMBER 2B"/>
    <property type="match status" value="1"/>
</dbReference>
<feature type="domain" description="Maestro-like HEAT-repeats" evidence="2">
    <location>
        <begin position="231"/>
        <end position="334"/>
    </location>
</feature>
<dbReference type="Proteomes" id="UP000827986">
    <property type="component" value="Unassembled WGS sequence"/>
</dbReference>
<dbReference type="InterPro" id="IPR045206">
    <property type="entry name" value="Maestro_heat-like_prot"/>
</dbReference>
<dbReference type="EMBL" id="JAHDVG010000484">
    <property type="protein sequence ID" value="KAH1170415.1"/>
    <property type="molecule type" value="Genomic_DNA"/>
</dbReference>
<dbReference type="InterPro" id="IPR055408">
    <property type="entry name" value="HEAT_MROH2B-like"/>
</dbReference>
<name>A0A9D4AVT8_9SAUR</name>
<dbReference type="GO" id="GO:0005737">
    <property type="term" value="C:cytoplasm"/>
    <property type="evidence" value="ECO:0007669"/>
    <property type="project" value="TreeGrafter"/>
</dbReference>
<evidence type="ECO:0000259" key="3">
    <source>
        <dbReference type="Pfam" id="PF23210"/>
    </source>
</evidence>
<proteinExistence type="predicted"/>
<feature type="domain" description="Maestro/Maestro-like HEAT-repeats" evidence="4">
    <location>
        <begin position="518"/>
        <end position="571"/>
    </location>
</feature>
<dbReference type="Pfam" id="PF23210">
    <property type="entry name" value="HEAT_Maestro_2"/>
    <property type="match status" value="1"/>
</dbReference>
<keyword evidence="1" id="KW-0677">Repeat</keyword>
<evidence type="ECO:0000259" key="2">
    <source>
        <dbReference type="Pfam" id="PF21047"/>
    </source>
</evidence>
<dbReference type="SUPFAM" id="SSF48371">
    <property type="entry name" value="ARM repeat"/>
    <property type="match status" value="1"/>
</dbReference>
<accession>A0A9D4AVT8</accession>
<comment type="caution">
    <text evidence="5">The sequence shown here is derived from an EMBL/GenBank/DDBJ whole genome shotgun (WGS) entry which is preliminary data.</text>
</comment>
<feature type="non-terminal residue" evidence="5">
    <location>
        <position position="1"/>
    </location>
</feature>
<reference evidence="5" key="1">
    <citation type="submission" date="2021-09" db="EMBL/GenBank/DDBJ databases">
        <title>The genome of Mauremys mutica provides insights into the evolution of semi-aquatic lifestyle.</title>
        <authorList>
            <person name="Gong S."/>
            <person name="Gao Y."/>
        </authorList>
    </citation>
    <scope>NUCLEOTIDE SEQUENCE</scope>
    <source>
        <strain evidence="5">MM-2020</strain>
        <tissue evidence="5">Muscle</tissue>
    </source>
</reference>
<dbReference type="InterPro" id="IPR055406">
    <property type="entry name" value="HEAT_Maestro"/>
</dbReference>
<organism evidence="5 6">
    <name type="scientific">Mauremys mutica</name>
    <name type="common">yellowpond turtle</name>
    <dbReference type="NCBI Taxonomy" id="74926"/>
    <lineage>
        <taxon>Eukaryota</taxon>
        <taxon>Metazoa</taxon>
        <taxon>Chordata</taxon>
        <taxon>Craniata</taxon>
        <taxon>Vertebrata</taxon>
        <taxon>Euteleostomi</taxon>
        <taxon>Archelosauria</taxon>
        <taxon>Testudinata</taxon>
        <taxon>Testudines</taxon>
        <taxon>Cryptodira</taxon>
        <taxon>Durocryptodira</taxon>
        <taxon>Testudinoidea</taxon>
        <taxon>Geoemydidae</taxon>
        <taxon>Geoemydinae</taxon>
        <taxon>Mauremys</taxon>
    </lineage>
</organism>